<dbReference type="Proteomes" id="UP000286317">
    <property type="component" value="Unassembled WGS sequence"/>
</dbReference>
<evidence type="ECO:0000256" key="6">
    <source>
        <dbReference type="ARBA" id="ARBA00023004"/>
    </source>
</evidence>
<reference evidence="9 10" key="1">
    <citation type="journal article" date="2016" name="Front. Microbiol.">
        <title>Comprehensive Phylogenetic Analysis of Bovine Non-aureus Staphylococci Species Based on Whole-Genome Sequencing.</title>
        <authorList>
            <person name="Naushad S."/>
            <person name="Barkema H.W."/>
            <person name="Luby C."/>
            <person name="Condas L.A."/>
            <person name="Nobrega D.B."/>
            <person name="Carson D.A."/>
            <person name="De Buck J."/>
        </authorList>
    </citation>
    <scope>NUCLEOTIDE SEQUENCE [LARGE SCALE GENOMIC DNA]</scope>
    <source>
        <strain evidence="9 10">SNUC 4554</strain>
    </source>
</reference>
<keyword evidence="3 8" id="KW-0349">Heme</keyword>
<dbReference type="OrthoDB" id="9764248at2"/>
<comment type="similarity">
    <text evidence="2">Belongs to the cytochrome P450 family.</text>
</comment>
<evidence type="ECO:0000256" key="5">
    <source>
        <dbReference type="ARBA" id="ARBA00023002"/>
    </source>
</evidence>
<dbReference type="GO" id="GO:0016705">
    <property type="term" value="F:oxidoreductase activity, acting on paired donors, with incorporation or reduction of molecular oxygen"/>
    <property type="evidence" value="ECO:0007669"/>
    <property type="project" value="InterPro"/>
</dbReference>
<dbReference type="CDD" id="cd11067">
    <property type="entry name" value="CYP152"/>
    <property type="match status" value="1"/>
</dbReference>
<dbReference type="EMBL" id="QXUF01000149">
    <property type="protein sequence ID" value="RIM96823.1"/>
    <property type="molecule type" value="Genomic_DNA"/>
</dbReference>
<accession>A0A418IC06</accession>
<dbReference type="GO" id="GO:0016125">
    <property type="term" value="P:sterol metabolic process"/>
    <property type="evidence" value="ECO:0007669"/>
    <property type="project" value="TreeGrafter"/>
</dbReference>
<dbReference type="PRINTS" id="PR00463">
    <property type="entry name" value="EP450I"/>
</dbReference>
<evidence type="ECO:0000256" key="2">
    <source>
        <dbReference type="ARBA" id="ARBA00010617"/>
    </source>
</evidence>
<evidence type="ECO:0000256" key="7">
    <source>
        <dbReference type="ARBA" id="ARBA00023033"/>
    </source>
</evidence>
<dbReference type="PANTHER" id="PTHR24286:SF24">
    <property type="entry name" value="LANOSTEROL 14-ALPHA DEMETHYLASE"/>
    <property type="match status" value="1"/>
</dbReference>
<dbReference type="InterPro" id="IPR001128">
    <property type="entry name" value="Cyt_P450"/>
</dbReference>
<evidence type="ECO:0000256" key="1">
    <source>
        <dbReference type="ARBA" id="ARBA00001971"/>
    </source>
</evidence>
<name>A0A418IC06_9STAP</name>
<sequence>MKEAPKDKNFDHTLKLLKEGYYFIINRRKALNTNIFQTKLIGKKMYCLSGRKQAELFYDNELFKRQGAAPSRVNKTLFGEGGVQGLDEGAHYKRKGMFMELMGNQEMVEISKLIYKYWLAYFDHISNRKNVNMYEASKKVFLQTACEWTGVPLKENESDKRASQLSNLFENAASVGLKHWKSRRERIKAEKWIEELVHDIRNGNFNLDKDKALYKFSWFHDIDGKLLGEKVVAVEILNLLRPMTAVSVWVANIGLAMYQFPEEAKKLQNGEEKKIMMFLQETRRYYPFFPFTVAKVKKDFEYNGFKFKKGTITLLDLYGTNKHPEDWSNPQQFIPERFEHWEQTPFNFIPQGGGSYDFGHRCAGEFVTMAMLKATMDILIKHITYDIPEQSFDFNFNDIPAVPNDGFIINNVRFI</sequence>
<keyword evidence="10" id="KW-1185">Reference proteome</keyword>
<dbReference type="Pfam" id="PF00067">
    <property type="entry name" value="p450"/>
    <property type="match status" value="1"/>
</dbReference>
<dbReference type="GO" id="GO:0020037">
    <property type="term" value="F:heme binding"/>
    <property type="evidence" value="ECO:0007669"/>
    <property type="project" value="InterPro"/>
</dbReference>
<dbReference type="GO" id="GO:0004497">
    <property type="term" value="F:monooxygenase activity"/>
    <property type="evidence" value="ECO:0007669"/>
    <property type="project" value="UniProtKB-KW"/>
</dbReference>
<evidence type="ECO:0000313" key="9">
    <source>
        <dbReference type="EMBL" id="RIM96823.1"/>
    </source>
</evidence>
<gene>
    <name evidence="9" type="ORF">BU112_13500</name>
</gene>
<dbReference type="GO" id="GO:0005506">
    <property type="term" value="F:iron ion binding"/>
    <property type="evidence" value="ECO:0007669"/>
    <property type="project" value="InterPro"/>
</dbReference>
<dbReference type="PANTHER" id="PTHR24286">
    <property type="entry name" value="CYTOCHROME P450 26"/>
    <property type="match status" value="1"/>
</dbReference>
<dbReference type="RefSeq" id="WP_119605367.1">
    <property type="nucleotide sequence ID" value="NZ_JBOIMP010000002.1"/>
</dbReference>
<dbReference type="AlphaFoldDB" id="A0A418IC06"/>
<protein>
    <submittedName>
        <fullName evidence="9">Cytochrome P450</fullName>
    </submittedName>
</protein>
<proteinExistence type="inferred from homology"/>
<dbReference type="SUPFAM" id="SSF48264">
    <property type="entry name" value="Cytochrome P450"/>
    <property type="match status" value="1"/>
</dbReference>
<keyword evidence="4 8" id="KW-0479">Metal-binding</keyword>
<keyword evidence="6 8" id="KW-0408">Iron</keyword>
<evidence type="ECO:0000256" key="4">
    <source>
        <dbReference type="ARBA" id="ARBA00022723"/>
    </source>
</evidence>
<comment type="caution">
    <text evidence="9">The sequence shown here is derived from an EMBL/GenBank/DDBJ whole genome shotgun (WGS) entry which is preliminary data.</text>
</comment>
<keyword evidence="7" id="KW-0503">Monooxygenase</keyword>
<keyword evidence="5" id="KW-0560">Oxidoreductase</keyword>
<evidence type="ECO:0000256" key="3">
    <source>
        <dbReference type="ARBA" id="ARBA00022617"/>
    </source>
</evidence>
<comment type="cofactor">
    <cofactor evidence="1 8">
        <name>heme</name>
        <dbReference type="ChEBI" id="CHEBI:30413"/>
    </cofactor>
</comment>
<dbReference type="Gene3D" id="1.10.630.10">
    <property type="entry name" value="Cytochrome P450"/>
    <property type="match status" value="1"/>
</dbReference>
<dbReference type="InterPro" id="IPR002401">
    <property type="entry name" value="Cyt_P450_E_grp-I"/>
</dbReference>
<feature type="binding site" description="axial binding residue" evidence="8">
    <location>
        <position position="362"/>
    </location>
    <ligand>
        <name>heme</name>
        <dbReference type="ChEBI" id="CHEBI:30413"/>
    </ligand>
    <ligandPart>
        <name>Fe</name>
        <dbReference type="ChEBI" id="CHEBI:18248"/>
    </ligandPart>
</feature>
<dbReference type="InterPro" id="IPR036396">
    <property type="entry name" value="Cyt_P450_sf"/>
</dbReference>
<evidence type="ECO:0000256" key="8">
    <source>
        <dbReference type="PIRSR" id="PIRSR602401-1"/>
    </source>
</evidence>
<evidence type="ECO:0000313" key="10">
    <source>
        <dbReference type="Proteomes" id="UP000286317"/>
    </source>
</evidence>
<organism evidence="9 10">
    <name type="scientific">Staphylococcus shinii</name>
    <dbReference type="NCBI Taxonomy" id="2912228"/>
    <lineage>
        <taxon>Bacteria</taxon>
        <taxon>Bacillati</taxon>
        <taxon>Bacillota</taxon>
        <taxon>Bacilli</taxon>
        <taxon>Bacillales</taxon>
        <taxon>Staphylococcaceae</taxon>
        <taxon>Staphylococcus</taxon>
    </lineage>
</organism>